<dbReference type="SMART" id="SM00283">
    <property type="entry name" value="MA"/>
    <property type="match status" value="1"/>
</dbReference>
<dbReference type="Pfam" id="PF00672">
    <property type="entry name" value="HAMP"/>
    <property type="match status" value="1"/>
</dbReference>
<dbReference type="GO" id="GO:0005886">
    <property type="term" value="C:plasma membrane"/>
    <property type="evidence" value="ECO:0007669"/>
    <property type="project" value="TreeGrafter"/>
</dbReference>
<evidence type="ECO:0000313" key="8">
    <source>
        <dbReference type="Proteomes" id="UP000235616"/>
    </source>
</evidence>
<name>A0A2N7W376_9BURK</name>
<dbReference type="PANTHER" id="PTHR43531">
    <property type="entry name" value="PROTEIN ICFG"/>
    <property type="match status" value="1"/>
</dbReference>
<sequence length="517" mass="54506">MKWFYDLKIARRLMVLNLVAALALAAVTGFGIFQMGRVFRAASYASDNTVPSFLALDSALKAYDAMTLLTSKHVAASEPQKMQQVEQQIAEQRNALRKALSSYDSLISDQKDRDMLAADRAAMAQSAQIRDQVLALSRANQKQQAGELLDGSLTDAAQRFDTAIEAHRAYNRELGEQGAQRADALIGSADAWNAISSLVVIVGVFGLGVAAARSITQPLARAVEFAHRVAKGDLTGEIEAATRDEVGQLLSALDEMNANLRNVVVKVRTGSETIATATAQIAAGNLDLSSRTEEQASSLQLTASSMEQLTSTVRQNAENAQQASTLASSASDVAQHGSGVVGQLVDTMTEISERSSKIADITGMIEGIAFQTNILALNAAVEAARAGEQGRGFAVVASEVRSLAQRSSSAAKEIKDLIAASVETVDQGSSLAGEAGSTMTEITRAITRVTDIMGEIAAASDEQRRGIEQVSAAVTQMDSVTQQNAALVEQAAAASQSLDEQGRQLGGAVAFFRASAH</sequence>
<feature type="domain" description="Methyl-accepting transducer" evidence="5">
    <location>
        <begin position="270"/>
        <end position="499"/>
    </location>
</feature>
<evidence type="ECO:0000256" key="4">
    <source>
        <dbReference type="PROSITE-ProRule" id="PRU00284"/>
    </source>
</evidence>
<keyword evidence="4" id="KW-0807">Transducer</keyword>
<accession>A0A2N7W376</accession>
<dbReference type="EMBL" id="PNYA01000001">
    <property type="protein sequence ID" value="PMS23861.1"/>
    <property type="molecule type" value="Genomic_DNA"/>
</dbReference>
<comment type="subcellular location">
    <subcellularLocation>
        <location evidence="1">Membrane</location>
    </subcellularLocation>
</comment>
<dbReference type="InterPro" id="IPR004089">
    <property type="entry name" value="MCPsignal_dom"/>
</dbReference>
<evidence type="ECO:0000256" key="3">
    <source>
        <dbReference type="ARBA" id="ARBA00029447"/>
    </source>
</evidence>
<dbReference type="GO" id="GO:0004888">
    <property type="term" value="F:transmembrane signaling receptor activity"/>
    <property type="evidence" value="ECO:0007669"/>
    <property type="project" value="TreeGrafter"/>
</dbReference>
<organism evidence="7 8">
    <name type="scientific">Trinickia dabaoshanensis</name>
    <dbReference type="NCBI Taxonomy" id="564714"/>
    <lineage>
        <taxon>Bacteria</taxon>
        <taxon>Pseudomonadati</taxon>
        <taxon>Pseudomonadota</taxon>
        <taxon>Betaproteobacteria</taxon>
        <taxon>Burkholderiales</taxon>
        <taxon>Burkholderiaceae</taxon>
        <taxon>Trinickia</taxon>
    </lineage>
</organism>
<dbReference type="PANTHER" id="PTHR43531:SF14">
    <property type="entry name" value="METHYL-ACCEPTING CHEMOTAXIS PROTEIN I-RELATED"/>
    <property type="match status" value="1"/>
</dbReference>
<evidence type="ECO:0000313" key="7">
    <source>
        <dbReference type="EMBL" id="PMS23861.1"/>
    </source>
</evidence>
<dbReference type="SUPFAM" id="SSF58104">
    <property type="entry name" value="Methyl-accepting chemotaxis protein (MCP) signaling domain"/>
    <property type="match status" value="1"/>
</dbReference>
<dbReference type="FunFam" id="1.10.287.950:FF:000001">
    <property type="entry name" value="Methyl-accepting chemotaxis sensory transducer"/>
    <property type="match status" value="1"/>
</dbReference>
<dbReference type="GO" id="GO:0007165">
    <property type="term" value="P:signal transduction"/>
    <property type="evidence" value="ECO:0007669"/>
    <property type="project" value="UniProtKB-KW"/>
</dbReference>
<dbReference type="CDD" id="cd19411">
    <property type="entry name" value="MCP2201-like_sensor"/>
    <property type="match status" value="1"/>
</dbReference>
<evidence type="ECO:0000259" key="5">
    <source>
        <dbReference type="PROSITE" id="PS50111"/>
    </source>
</evidence>
<dbReference type="Pfam" id="PF00015">
    <property type="entry name" value="MCPsignal"/>
    <property type="match status" value="1"/>
</dbReference>
<evidence type="ECO:0000256" key="2">
    <source>
        <dbReference type="ARBA" id="ARBA00022481"/>
    </source>
</evidence>
<dbReference type="PROSITE" id="PS50885">
    <property type="entry name" value="HAMP"/>
    <property type="match status" value="1"/>
</dbReference>
<dbReference type="OrthoDB" id="9147953at2"/>
<dbReference type="InterPro" id="IPR047347">
    <property type="entry name" value="YvaQ-like_sensor"/>
</dbReference>
<dbReference type="Pfam" id="PF12729">
    <property type="entry name" value="4HB_MCP_1"/>
    <property type="match status" value="1"/>
</dbReference>
<dbReference type="Proteomes" id="UP000235616">
    <property type="component" value="Unassembled WGS sequence"/>
</dbReference>
<dbReference type="InterPro" id="IPR024478">
    <property type="entry name" value="HlyB_4HB_MCP"/>
</dbReference>
<dbReference type="RefSeq" id="WP_102643688.1">
    <property type="nucleotide sequence ID" value="NZ_PNYA01000001.1"/>
</dbReference>
<comment type="caution">
    <text evidence="7">The sequence shown here is derived from an EMBL/GenBank/DDBJ whole genome shotgun (WGS) entry which is preliminary data.</text>
</comment>
<keyword evidence="2" id="KW-0488">Methylation</keyword>
<dbReference type="SMART" id="SM00304">
    <property type="entry name" value="HAMP"/>
    <property type="match status" value="1"/>
</dbReference>
<dbReference type="InterPro" id="IPR051310">
    <property type="entry name" value="MCP_chemotaxis"/>
</dbReference>
<dbReference type="CDD" id="cd11386">
    <property type="entry name" value="MCP_signal"/>
    <property type="match status" value="1"/>
</dbReference>
<evidence type="ECO:0000256" key="1">
    <source>
        <dbReference type="ARBA" id="ARBA00004370"/>
    </source>
</evidence>
<gene>
    <name evidence="7" type="ORF">C0Z18_01460</name>
</gene>
<proteinExistence type="inferred from homology"/>
<protein>
    <submittedName>
        <fullName evidence="7">Chemotaxis protein</fullName>
    </submittedName>
</protein>
<evidence type="ECO:0000259" key="6">
    <source>
        <dbReference type="PROSITE" id="PS50885"/>
    </source>
</evidence>
<dbReference type="CDD" id="cd06225">
    <property type="entry name" value="HAMP"/>
    <property type="match status" value="1"/>
</dbReference>
<comment type="similarity">
    <text evidence="3">Belongs to the methyl-accepting chemotaxis (MCP) protein family.</text>
</comment>
<reference evidence="7 8" key="1">
    <citation type="submission" date="2018-01" db="EMBL/GenBank/DDBJ databases">
        <title>Whole genome analyses suggest that Burkholderia sensu lato contains two further novel genera in the rhizoxinica-symbiotica group Mycetohabitans gen. nov., and Trinickia gen. nov.: implications for the evolution of diazotrophy and nodulation in the Burkholderiaceae.</title>
        <authorList>
            <person name="Estrada-de los Santos P."/>
            <person name="Palmer M."/>
            <person name="Chavez-Ramirez B."/>
            <person name="Beukes C."/>
            <person name="Steenkamp E.T."/>
            <person name="Hirsch A.M."/>
            <person name="Manyaka P."/>
            <person name="Maluk M."/>
            <person name="Lafos M."/>
            <person name="Crook M."/>
            <person name="Gross E."/>
            <person name="Simon M.F."/>
            <person name="Bueno dos Reis Junior F."/>
            <person name="Poole P.S."/>
            <person name="Venter S.N."/>
            <person name="James E.K."/>
        </authorList>
    </citation>
    <scope>NUCLEOTIDE SEQUENCE [LARGE SCALE GENOMIC DNA]</scope>
    <source>
        <strain evidence="7 8">GIMN1.004</strain>
    </source>
</reference>
<dbReference type="AlphaFoldDB" id="A0A2N7W376"/>
<dbReference type="InterPro" id="IPR003660">
    <property type="entry name" value="HAMP_dom"/>
</dbReference>
<feature type="domain" description="HAMP" evidence="6">
    <location>
        <begin position="213"/>
        <end position="265"/>
    </location>
</feature>
<dbReference type="Gene3D" id="1.10.287.950">
    <property type="entry name" value="Methyl-accepting chemotaxis protein"/>
    <property type="match status" value="1"/>
</dbReference>
<dbReference type="PROSITE" id="PS50111">
    <property type="entry name" value="CHEMOTAXIS_TRANSDUC_2"/>
    <property type="match status" value="1"/>
</dbReference>
<keyword evidence="8" id="KW-1185">Reference proteome</keyword>
<dbReference type="GO" id="GO:0006935">
    <property type="term" value="P:chemotaxis"/>
    <property type="evidence" value="ECO:0007669"/>
    <property type="project" value="TreeGrafter"/>
</dbReference>